<accession>A0A673BAD6</accession>
<evidence type="ECO:0000313" key="15">
    <source>
        <dbReference type="Proteomes" id="UP000472271"/>
    </source>
</evidence>
<evidence type="ECO:0000256" key="3">
    <source>
        <dbReference type="ARBA" id="ARBA00022723"/>
    </source>
</evidence>
<reference evidence="14" key="2">
    <citation type="submission" date="2025-08" db="UniProtKB">
        <authorList>
            <consortium name="Ensembl"/>
        </authorList>
    </citation>
    <scope>IDENTIFICATION</scope>
</reference>
<dbReference type="InterPro" id="IPR050331">
    <property type="entry name" value="Zinc_finger"/>
</dbReference>
<dbReference type="PANTHER" id="PTHR16515:SF49">
    <property type="entry name" value="GASTRULA ZINC FINGER PROTEIN XLCGF49.1-LIKE-RELATED"/>
    <property type="match status" value="1"/>
</dbReference>
<dbReference type="AlphaFoldDB" id="A0A673BAD6"/>
<comment type="subcellular location">
    <subcellularLocation>
        <location evidence="2">Nucleus</location>
    </subcellularLocation>
</comment>
<keyword evidence="6" id="KW-0862">Zinc</keyword>
<dbReference type="InterPro" id="IPR036236">
    <property type="entry name" value="Znf_C2H2_sf"/>
</dbReference>
<evidence type="ECO:0000256" key="2">
    <source>
        <dbReference type="ARBA" id="ARBA00004123"/>
    </source>
</evidence>
<dbReference type="Proteomes" id="UP000472271">
    <property type="component" value="Chromosome 18"/>
</dbReference>
<keyword evidence="3" id="KW-0479">Metal-binding</keyword>
<dbReference type="SUPFAM" id="SSF57667">
    <property type="entry name" value="beta-beta-alpha zinc fingers"/>
    <property type="match status" value="2"/>
</dbReference>
<keyword evidence="8" id="KW-0238">DNA-binding</keyword>
<dbReference type="GO" id="GO:0003677">
    <property type="term" value="F:DNA binding"/>
    <property type="evidence" value="ECO:0007669"/>
    <property type="project" value="UniProtKB-KW"/>
</dbReference>
<evidence type="ECO:0000313" key="14">
    <source>
        <dbReference type="Ensembl" id="ENSSORP00005037577.1"/>
    </source>
</evidence>
<dbReference type="FunFam" id="3.30.160.60:FF:000097">
    <property type="entry name" value="Zinc finger protein"/>
    <property type="match status" value="1"/>
</dbReference>
<dbReference type="GO" id="GO:0005634">
    <property type="term" value="C:nucleus"/>
    <property type="evidence" value="ECO:0007669"/>
    <property type="project" value="UniProtKB-SubCell"/>
</dbReference>
<dbReference type="FunFam" id="3.30.160.60:FF:000912">
    <property type="entry name" value="Zinc finger protein 660"/>
    <property type="match status" value="1"/>
</dbReference>
<comment type="function">
    <text evidence="1">May be involved in transcriptional regulation.</text>
</comment>
<dbReference type="GO" id="GO:0045595">
    <property type="term" value="P:regulation of cell differentiation"/>
    <property type="evidence" value="ECO:0007669"/>
    <property type="project" value="UniProtKB-ARBA"/>
</dbReference>
<keyword evidence="9" id="KW-0804">Transcription</keyword>
<name>A0A673BAD6_9TELE</name>
<proteinExistence type="predicted"/>
<dbReference type="PROSITE" id="PS00028">
    <property type="entry name" value="ZINC_FINGER_C2H2_1"/>
    <property type="match status" value="3"/>
</dbReference>
<dbReference type="GO" id="GO:0000122">
    <property type="term" value="P:negative regulation of transcription by RNA polymerase II"/>
    <property type="evidence" value="ECO:0007669"/>
    <property type="project" value="UniProtKB-ARBA"/>
</dbReference>
<keyword evidence="15" id="KW-1185">Reference proteome</keyword>
<evidence type="ECO:0000256" key="1">
    <source>
        <dbReference type="ARBA" id="ARBA00003767"/>
    </source>
</evidence>
<dbReference type="Pfam" id="PF00096">
    <property type="entry name" value="zf-C2H2"/>
    <property type="match status" value="2"/>
</dbReference>
<dbReference type="Gene3D" id="3.30.160.60">
    <property type="entry name" value="Classic Zinc Finger"/>
    <property type="match status" value="3"/>
</dbReference>
<keyword evidence="10" id="KW-0539">Nucleus</keyword>
<evidence type="ECO:0000256" key="7">
    <source>
        <dbReference type="ARBA" id="ARBA00023015"/>
    </source>
</evidence>
<evidence type="ECO:0000256" key="11">
    <source>
        <dbReference type="PROSITE-ProRule" id="PRU00042"/>
    </source>
</evidence>
<dbReference type="PANTHER" id="PTHR16515">
    <property type="entry name" value="PR DOMAIN ZINC FINGER PROTEIN"/>
    <property type="match status" value="1"/>
</dbReference>
<feature type="compositionally biased region" description="Acidic residues" evidence="12">
    <location>
        <begin position="13"/>
        <end position="22"/>
    </location>
</feature>
<evidence type="ECO:0000256" key="5">
    <source>
        <dbReference type="ARBA" id="ARBA00022771"/>
    </source>
</evidence>
<dbReference type="Pfam" id="PF12874">
    <property type="entry name" value="zf-met"/>
    <property type="match status" value="1"/>
</dbReference>
<reference evidence="14" key="1">
    <citation type="submission" date="2019-06" db="EMBL/GenBank/DDBJ databases">
        <authorList>
            <consortium name="Wellcome Sanger Institute Data Sharing"/>
        </authorList>
    </citation>
    <scope>NUCLEOTIDE SEQUENCE [LARGE SCALE GENOMIC DNA]</scope>
</reference>
<dbReference type="PROSITE" id="PS50157">
    <property type="entry name" value="ZINC_FINGER_C2H2_2"/>
    <property type="match status" value="3"/>
</dbReference>
<organism evidence="14 15">
    <name type="scientific">Sphaeramia orbicularis</name>
    <name type="common">orbiculate cardinalfish</name>
    <dbReference type="NCBI Taxonomy" id="375764"/>
    <lineage>
        <taxon>Eukaryota</taxon>
        <taxon>Metazoa</taxon>
        <taxon>Chordata</taxon>
        <taxon>Craniata</taxon>
        <taxon>Vertebrata</taxon>
        <taxon>Euteleostomi</taxon>
        <taxon>Actinopterygii</taxon>
        <taxon>Neopterygii</taxon>
        <taxon>Teleostei</taxon>
        <taxon>Neoteleostei</taxon>
        <taxon>Acanthomorphata</taxon>
        <taxon>Gobiaria</taxon>
        <taxon>Kurtiformes</taxon>
        <taxon>Apogonoidei</taxon>
        <taxon>Apogonidae</taxon>
        <taxon>Apogoninae</taxon>
        <taxon>Sphaeramia</taxon>
    </lineage>
</organism>
<feature type="domain" description="C2H2-type" evidence="13">
    <location>
        <begin position="34"/>
        <end position="61"/>
    </location>
</feature>
<dbReference type="FunFam" id="3.30.160.60:FF:000624">
    <property type="entry name" value="zinc finger protein 697"/>
    <property type="match status" value="1"/>
</dbReference>
<keyword evidence="5 11" id="KW-0863">Zinc-finger</keyword>
<feature type="region of interest" description="Disordered" evidence="12">
    <location>
        <begin position="1"/>
        <end position="26"/>
    </location>
</feature>
<evidence type="ECO:0000256" key="10">
    <source>
        <dbReference type="ARBA" id="ARBA00023242"/>
    </source>
</evidence>
<evidence type="ECO:0000256" key="4">
    <source>
        <dbReference type="ARBA" id="ARBA00022737"/>
    </source>
</evidence>
<evidence type="ECO:0000259" key="13">
    <source>
        <dbReference type="PROSITE" id="PS50157"/>
    </source>
</evidence>
<dbReference type="SMART" id="SM00355">
    <property type="entry name" value="ZnF_C2H2"/>
    <property type="match status" value="3"/>
</dbReference>
<feature type="domain" description="C2H2-type" evidence="13">
    <location>
        <begin position="91"/>
        <end position="118"/>
    </location>
</feature>
<keyword evidence="4" id="KW-0677">Repeat</keyword>
<feature type="domain" description="C2H2-type" evidence="13">
    <location>
        <begin position="62"/>
        <end position="90"/>
    </location>
</feature>
<dbReference type="InterPro" id="IPR013087">
    <property type="entry name" value="Znf_C2H2_type"/>
</dbReference>
<protein>
    <recommendedName>
        <fullName evidence="13">C2H2-type domain-containing protein</fullName>
    </recommendedName>
</protein>
<evidence type="ECO:0000256" key="12">
    <source>
        <dbReference type="SAM" id="MobiDB-lite"/>
    </source>
</evidence>
<evidence type="ECO:0000256" key="8">
    <source>
        <dbReference type="ARBA" id="ARBA00023125"/>
    </source>
</evidence>
<reference evidence="14" key="3">
    <citation type="submission" date="2025-09" db="UniProtKB">
        <authorList>
            <consortium name="Ensembl"/>
        </authorList>
    </citation>
    <scope>IDENTIFICATION</scope>
</reference>
<dbReference type="InParanoid" id="A0A673BAD6"/>
<sequence length="148" mass="17033">MSAKTVILTTDSSDTEDSDEPESGFYHHTGGKPFRCAVCQKRFRYKNNVKRHMTTHTGEKPFTCSICGTKFARKSHLYDHHTARHTGVKPFTCSLCRKQFGCANNYKKHMRRHTAEGRPMKHNYILSFPCLCSRSVQSHALRVRVQVL</sequence>
<dbReference type="Ensembl" id="ENSSORT00005038554.1">
    <property type="protein sequence ID" value="ENSSORP00005037577.1"/>
    <property type="gene ID" value="ENSSORG00005017636.1"/>
</dbReference>
<keyword evidence="7" id="KW-0805">Transcription regulation</keyword>
<evidence type="ECO:0000256" key="6">
    <source>
        <dbReference type="ARBA" id="ARBA00022833"/>
    </source>
</evidence>
<evidence type="ECO:0000256" key="9">
    <source>
        <dbReference type="ARBA" id="ARBA00023163"/>
    </source>
</evidence>
<dbReference type="GO" id="GO:0008270">
    <property type="term" value="F:zinc ion binding"/>
    <property type="evidence" value="ECO:0007669"/>
    <property type="project" value="UniProtKB-KW"/>
</dbReference>